<organism evidence="7 8">
    <name type="scientific">Apis cerana cerana</name>
    <name type="common">Oriental honeybee</name>
    <dbReference type="NCBI Taxonomy" id="94128"/>
    <lineage>
        <taxon>Eukaryota</taxon>
        <taxon>Metazoa</taxon>
        <taxon>Ecdysozoa</taxon>
        <taxon>Arthropoda</taxon>
        <taxon>Hexapoda</taxon>
        <taxon>Insecta</taxon>
        <taxon>Pterygota</taxon>
        <taxon>Neoptera</taxon>
        <taxon>Endopterygota</taxon>
        <taxon>Hymenoptera</taxon>
        <taxon>Apocrita</taxon>
        <taxon>Aculeata</taxon>
        <taxon>Apoidea</taxon>
        <taxon>Anthophila</taxon>
        <taxon>Apidae</taxon>
        <taxon>Apis</taxon>
    </lineage>
</organism>
<dbReference type="OrthoDB" id="6258998at2759"/>
<dbReference type="AlphaFoldDB" id="A0A2A3E2X1"/>
<dbReference type="EMBL" id="KZ288416">
    <property type="protein sequence ID" value="PBC26050.1"/>
    <property type="molecule type" value="Genomic_DNA"/>
</dbReference>
<keyword evidence="3 6" id="KW-1133">Transmembrane helix</keyword>
<feature type="region of interest" description="Disordered" evidence="5">
    <location>
        <begin position="51"/>
        <end position="93"/>
    </location>
</feature>
<dbReference type="InterPro" id="IPR008662">
    <property type="entry name" value="TOIP1/2"/>
</dbReference>
<dbReference type="GO" id="GO:0016020">
    <property type="term" value="C:membrane"/>
    <property type="evidence" value="ECO:0007669"/>
    <property type="project" value="UniProtKB-SubCell"/>
</dbReference>
<sequence>MKKFSPNNQIELCKPPVPKARPPLRSINVSEEINSFKNSKNLLVNMYKTKQQNQEFRSASDFQYTDDDDDDDDDDDNDDNDDNDDKVDDDIEKNNYTFLNNSKDIIPECFNTSHNSTANQSFNITPQNSPSTIYRRNYHKSNACSNINKDSFSHKEQKQPVEGFFSNNFKLLLGIILCFLLLFVLLNIQTKSHKNPETIIETKKVNLTEINNILDKSIQIIQTRFHNQKSNIWNDISAGIYDVVLFPLKPSIIILFGNETNTLNCLAQSLGQLSGKILGSNDYLILTAKDFPNDVGQTIHNLKIQIIQKKAVIVQDLLSINTEALKAFHNFCDREKPLVEHAIYIITVIVDGYKSSQMELEFIEKQIFRRLSKYMDKDILDPLVTRLTDGIIVPIRSESNINFNYADCSI</sequence>
<evidence type="ECO:0000256" key="5">
    <source>
        <dbReference type="SAM" id="MobiDB-lite"/>
    </source>
</evidence>
<dbReference type="PANTHER" id="PTHR18843">
    <property type="entry name" value="TORSIN-1A-INTERACTING PROTEIN"/>
    <property type="match status" value="1"/>
</dbReference>
<feature type="transmembrane region" description="Helical" evidence="6">
    <location>
        <begin position="169"/>
        <end position="188"/>
    </location>
</feature>
<proteinExistence type="predicted"/>
<name>A0A2A3E2X1_APICC</name>
<dbReference type="Gene3D" id="3.40.50.12190">
    <property type="match status" value="1"/>
</dbReference>
<keyword evidence="8" id="KW-1185">Reference proteome</keyword>
<feature type="compositionally biased region" description="Polar residues" evidence="5">
    <location>
        <begin position="51"/>
        <end position="63"/>
    </location>
</feature>
<evidence type="ECO:0000313" key="7">
    <source>
        <dbReference type="EMBL" id="PBC26050.1"/>
    </source>
</evidence>
<comment type="subcellular location">
    <subcellularLocation>
        <location evidence="1">Membrane</location>
    </subcellularLocation>
</comment>
<evidence type="ECO:0000256" key="6">
    <source>
        <dbReference type="SAM" id="Phobius"/>
    </source>
</evidence>
<accession>A0A2A3E2X1</accession>
<keyword evidence="2 6" id="KW-0812">Transmembrane</keyword>
<gene>
    <name evidence="7" type="ORF">APICC_04848</name>
</gene>
<dbReference type="GO" id="GO:0061024">
    <property type="term" value="P:membrane organization"/>
    <property type="evidence" value="ECO:0007669"/>
    <property type="project" value="TreeGrafter"/>
</dbReference>
<dbReference type="GO" id="GO:0001671">
    <property type="term" value="F:ATPase activator activity"/>
    <property type="evidence" value="ECO:0007669"/>
    <property type="project" value="InterPro"/>
</dbReference>
<protein>
    <recommendedName>
        <fullName evidence="9">Torsin-1A-interacting protein</fullName>
    </recommendedName>
</protein>
<dbReference type="InterPro" id="IPR038599">
    <property type="entry name" value="LAP1C-like_C_sf"/>
</dbReference>
<evidence type="ECO:0000256" key="4">
    <source>
        <dbReference type="ARBA" id="ARBA00023136"/>
    </source>
</evidence>
<reference evidence="7 8" key="1">
    <citation type="submission" date="2014-07" db="EMBL/GenBank/DDBJ databases">
        <title>Genomic and transcriptomic analysis on Apis cerana provide comprehensive insights into honey bee biology.</title>
        <authorList>
            <person name="Diao Q."/>
            <person name="Sun L."/>
            <person name="Zheng H."/>
            <person name="Zheng H."/>
            <person name="Xu S."/>
            <person name="Wang S."/>
            <person name="Zeng Z."/>
            <person name="Hu F."/>
            <person name="Su S."/>
            <person name="Wu J."/>
        </authorList>
    </citation>
    <scope>NUCLEOTIDE SEQUENCE [LARGE SCALE GENOMIC DNA]</scope>
    <source>
        <tissue evidence="7">Pupae without intestine</tissue>
    </source>
</reference>
<evidence type="ECO:0000256" key="1">
    <source>
        <dbReference type="ARBA" id="ARBA00004370"/>
    </source>
</evidence>
<feature type="compositionally biased region" description="Polar residues" evidence="5">
    <location>
        <begin position="1"/>
        <end position="10"/>
    </location>
</feature>
<feature type="region of interest" description="Disordered" evidence="5">
    <location>
        <begin position="1"/>
        <end position="23"/>
    </location>
</feature>
<evidence type="ECO:0008006" key="9">
    <source>
        <dbReference type="Google" id="ProtNLM"/>
    </source>
</evidence>
<keyword evidence="4 6" id="KW-0472">Membrane</keyword>
<dbReference type="STRING" id="94128.A0A2A3E2X1"/>
<dbReference type="Proteomes" id="UP000242457">
    <property type="component" value="Unassembled WGS sequence"/>
</dbReference>
<dbReference type="PANTHER" id="PTHR18843:SF7">
    <property type="entry name" value="LAMINA-ASSOCIATED POLYPEPTIDE 1B ISOFORM 1-RELATED"/>
    <property type="match status" value="1"/>
</dbReference>
<evidence type="ECO:0000256" key="3">
    <source>
        <dbReference type="ARBA" id="ARBA00022989"/>
    </source>
</evidence>
<feature type="compositionally biased region" description="Acidic residues" evidence="5">
    <location>
        <begin position="64"/>
        <end position="91"/>
    </location>
</feature>
<evidence type="ECO:0000313" key="8">
    <source>
        <dbReference type="Proteomes" id="UP000242457"/>
    </source>
</evidence>
<evidence type="ECO:0000256" key="2">
    <source>
        <dbReference type="ARBA" id="ARBA00022692"/>
    </source>
</evidence>